<dbReference type="InterPro" id="IPR002867">
    <property type="entry name" value="IBR_dom"/>
</dbReference>
<evidence type="ECO:0000256" key="4">
    <source>
        <dbReference type="ARBA" id="ARBA00004906"/>
    </source>
</evidence>
<dbReference type="STRING" id="3821.A0A151TN70"/>
<dbReference type="InterPro" id="IPR044066">
    <property type="entry name" value="TRIAD_supradom"/>
</dbReference>
<evidence type="ECO:0000256" key="6">
    <source>
        <dbReference type="ARBA" id="ARBA00012251"/>
    </source>
</evidence>
<dbReference type="GO" id="GO:0004523">
    <property type="term" value="F:RNA-DNA hybrid ribonuclease activity"/>
    <property type="evidence" value="ECO:0007669"/>
    <property type="project" value="InterPro"/>
</dbReference>
<dbReference type="UniPathway" id="UPA00143"/>
<evidence type="ECO:0000256" key="9">
    <source>
        <dbReference type="ARBA" id="ARBA00022737"/>
    </source>
</evidence>
<evidence type="ECO:0000256" key="5">
    <source>
        <dbReference type="ARBA" id="ARBA00005884"/>
    </source>
</evidence>
<feature type="domain" description="RING-type" evidence="16">
    <location>
        <begin position="330"/>
        <end position="548"/>
    </location>
</feature>
<dbReference type="SMART" id="SM00647">
    <property type="entry name" value="IBR"/>
    <property type="match status" value="2"/>
</dbReference>
<dbReference type="Gene3D" id="3.30.420.10">
    <property type="entry name" value="Ribonuclease H-like superfamily/Ribonuclease H"/>
    <property type="match status" value="1"/>
</dbReference>
<dbReference type="GO" id="GO:0003676">
    <property type="term" value="F:nucleic acid binding"/>
    <property type="evidence" value="ECO:0007669"/>
    <property type="project" value="InterPro"/>
</dbReference>
<dbReference type="Gramene" id="C.cajan_21469.t">
    <property type="protein sequence ID" value="C.cajan_21469.t"/>
    <property type="gene ID" value="C.cajan_21469"/>
</dbReference>
<comment type="function">
    <text evidence="3">Might act as an E3 ubiquitin-protein ligase, or as part of E3 complex, which accepts ubiquitin from specific E2 ubiquitin-conjugating enzymes and then transfers it to substrates.</text>
</comment>
<keyword evidence="18" id="KW-1185">Reference proteome</keyword>
<dbReference type="InterPro" id="IPR001841">
    <property type="entry name" value="Znf_RING"/>
</dbReference>
<evidence type="ECO:0000259" key="16">
    <source>
        <dbReference type="PROSITE" id="PS51873"/>
    </source>
</evidence>
<dbReference type="AlphaFoldDB" id="A0A151TN70"/>
<evidence type="ECO:0000256" key="10">
    <source>
        <dbReference type="ARBA" id="ARBA00022771"/>
    </source>
</evidence>
<feature type="domain" description="RING-type" evidence="15">
    <location>
        <begin position="334"/>
        <end position="378"/>
    </location>
</feature>
<protein>
    <recommendedName>
        <fullName evidence="6">RBR-type E3 ubiquitin transferase</fullName>
        <ecNumber evidence="6">2.3.2.31</ecNumber>
    </recommendedName>
</protein>
<evidence type="ECO:0000256" key="2">
    <source>
        <dbReference type="ARBA" id="ARBA00001947"/>
    </source>
</evidence>
<evidence type="ECO:0000256" key="1">
    <source>
        <dbReference type="ARBA" id="ARBA00001798"/>
    </source>
</evidence>
<evidence type="ECO:0000256" key="7">
    <source>
        <dbReference type="ARBA" id="ARBA00022679"/>
    </source>
</evidence>
<dbReference type="PANTHER" id="PTHR11685">
    <property type="entry name" value="RBR FAMILY RING FINGER AND IBR DOMAIN-CONTAINING"/>
    <property type="match status" value="1"/>
</dbReference>
<evidence type="ECO:0000256" key="3">
    <source>
        <dbReference type="ARBA" id="ARBA00003976"/>
    </source>
</evidence>
<dbReference type="Pfam" id="PF13456">
    <property type="entry name" value="RVT_3"/>
    <property type="match status" value="1"/>
</dbReference>
<dbReference type="EMBL" id="CM003606">
    <property type="protein sequence ID" value="KYP68477.1"/>
    <property type="molecule type" value="Genomic_DNA"/>
</dbReference>
<dbReference type="CDD" id="cd22582">
    <property type="entry name" value="BRcat_RBR_unk"/>
    <property type="match status" value="1"/>
</dbReference>
<keyword evidence="9" id="KW-0677">Repeat</keyword>
<dbReference type="GO" id="GO:0016567">
    <property type="term" value="P:protein ubiquitination"/>
    <property type="evidence" value="ECO:0007669"/>
    <property type="project" value="UniProtKB-UniPathway"/>
</dbReference>
<dbReference type="Gene3D" id="1.20.120.1750">
    <property type="match status" value="1"/>
</dbReference>
<dbReference type="EC" id="2.3.2.31" evidence="6"/>
<gene>
    <name evidence="17" type="ORF">KK1_022103</name>
</gene>
<accession>A0A151TN70</accession>
<dbReference type="Gene3D" id="3.30.40.10">
    <property type="entry name" value="Zinc/RING finger domain, C3HC4 (zinc finger)"/>
    <property type="match status" value="1"/>
</dbReference>
<sequence>MDLTQDSHYLLSEQRRELAAAEAAESDLDFAFRLQLQEALAASLAMQPSSSSSAAAMKEPMVVDDDGGALSAAALQREELSRTELEMRDREQSEMEMRKTREDLSRLIHDQKVAREISSIPEREWVQWGDNFEKPFGEGGSSSSGNVGEGVARVYFKGSVSVENVRGERVVFAGIGVAICDIAGNSLFEVSKPIAGSGTSKVAAEIKALIEALDAAISLDLRRVDYCCDYYPLFQFIIFCLLHGFKMMRMNVFLWWVLISCVAGQVNGKWPARQRKIAMLLNKVNLLQREFTYCNPRLVTRRDVKFVFKLARDAIVSQFTRPLESGSGSLNDTCVICLEDTDESQFFSVDGCQHRYCFSCMKQHVEVKLLHGMVPKCPHEGCKYELLVDSCQKFLTPKLSETMRQQKLEASIPFAERIYCPYPRCSVLMSKTGVIEYSRNLIGQSEQLGPMKCIKCHGLFCFNCKVPWHSGMTCFTYKRLNPNPPAEDLKLKSLASRSLWRQCVKCNHMIELAEGCYHMTCRCGTEFCYNCGAEWKNKKSTCACPFWAENNIWLEDHDRDLEEEVDDDGDVDSSDYSDDYY</sequence>
<dbReference type="InterPro" id="IPR017907">
    <property type="entry name" value="Znf_RING_CS"/>
</dbReference>
<evidence type="ECO:0000256" key="14">
    <source>
        <dbReference type="SAM" id="MobiDB-lite"/>
    </source>
</evidence>
<comment type="cofactor">
    <cofactor evidence="2">
        <name>Zn(2+)</name>
        <dbReference type="ChEBI" id="CHEBI:29105"/>
    </cofactor>
</comment>
<organism evidence="17 18">
    <name type="scientific">Cajanus cajan</name>
    <name type="common">Pigeon pea</name>
    <name type="synonym">Cajanus indicus</name>
    <dbReference type="NCBI Taxonomy" id="3821"/>
    <lineage>
        <taxon>Eukaryota</taxon>
        <taxon>Viridiplantae</taxon>
        <taxon>Streptophyta</taxon>
        <taxon>Embryophyta</taxon>
        <taxon>Tracheophyta</taxon>
        <taxon>Spermatophyta</taxon>
        <taxon>Magnoliopsida</taxon>
        <taxon>eudicotyledons</taxon>
        <taxon>Gunneridae</taxon>
        <taxon>Pentapetalae</taxon>
        <taxon>rosids</taxon>
        <taxon>fabids</taxon>
        <taxon>Fabales</taxon>
        <taxon>Fabaceae</taxon>
        <taxon>Papilionoideae</taxon>
        <taxon>50 kb inversion clade</taxon>
        <taxon>NPAAA clade</taxon>
        <taxon>indigoferoid/millettioid clade</taxon>
        <taxon>Phaseoleae</taxon>
        <taxon>Cajanus</taxon>
    </lineage>
</organism>
<evidence type="ECO:0000313" key="18">
    <source>
        <dbReference type="Proteomes" id="UP000075243"/>
    </source>
</evidence>
<dbReference type="PROSITE" id="PS50089">
    <property type="entry name" value="ZF_RING_2"/>
    <property type="match status" value="1"/>
</dbReference>
<evidence type="ECO:0000256" key="11">
    <source>
        <dbReference type="ARBA" id="ARBA00022786"/>
    </source>
</evidence>
<keyword evidence="12" id="KW-0862">Zinc</keyword>
<comment type="catalytic activity">
    <reaction evidence="1">
        <text>[E2 ubiquitin-conjugating enzyme]-S-ubiquitinyl-L-cysteine + [acceptor protein]-L-lysine = [E2 ubiquitin-conjugating enzyme]-L-cysteine + [acceptor protein]-N(6)-ubiquitinyl-L-lysine.</text>
        <dbReference type="EC" id="2.3.2.31"/>
    </reaction>
</comment>
<reference evidence="17 18" key="1">
    <citation type="journal article" date="2012" name="Nat. Biotechnol.">
        <title>Draft genome sequence of pigeonpea (Cajanus cajan), an orphan legume crop of resource-poor farmers.</title>
        <authorList>
            <person name="Varshney R.K."/>
            <person name="Chen W."/>
            <person name="Li Y."/>
            <person name="Bharti A.K."/>
            <person name="Saxena R.K."/>
            <person name="Schlueter J.A."/>
            <person name="Donoghue M.T."/>
            <person name="Azam S."/>
            <person name="Fan G."/>
            <person name="Whaley A.M."/>
            <person name="Farmer A.D."/>
            <person name="Sheridan J."/>
            <person name="Iwata A."/>
            <person name="Tuteja R."/>
            <person name="Penmetsa R.V."/>
            <person name="Wu W."/>
            <person name="Upadhyaya H.D."/>
            <person name="Yang S.P."/>
            <person name="Shah T."/>
            <person name="Saxena K.B."/>
            <person name="Michael T."/>
            <person name="McCombie W.R."/>
            <person name="Yang B."/>
            <person name="Zhang G."/>
            <person name="Yang H."/>
            <person name="Wang J."/>
            <person name="Spillane C."/>
            <person name="Cook D.R."/>
            <person name="May G.D."/>
            <person name="Xu X."/>
            <person name="Jackson S.A."/>
        </authorList>
    </citation>
    <scope>NUCLEOTIDE SEQUENCE [LARGE SCALE GENOMIC DNA]</scope>
    <source>
        <strain evidence="18">cv. Asha</strain>
    </source>
</reference>
<dbReference type="CDD" id="cd22584">
    <property type="entry name" value="Rcat_RBR_unk"/>
    <property type="match status" value="1"/>
</dbReference>
<comment type="similarity">
    <text evidence="5">Belongs to the RBR family. Ariadne subfamily.</text>
</comment>
<dbReference type="InterPro" id="IPR013083">
    <property type="entry name" value="Znf_RING/FYVE/PHD"/>
</dbReference>
<dbReference type="PROSITE" id="PS51873">
    <property type="entry name" value="TRIAD"/>
    <property type="match status" value="1"/>
</dbReference>
<dbReference type="InterPro" id="IPR031127">
    <property type="entry name" value="E3_UB_ligase_RBR"/>
</dbReference>
<dbReference type="GO" id="GO:0008270">
    <property type="term" value="F:zinc ion binding"/>
    <property type="evidence" value="ECO:0007669"/>
    <property type="project" value="UniProtKB-KW"/>
</dbReference>
<dbReference type="GO" id="GO:0061630">
    <property type="term" value="F:ubiquitin protein ligase activity"/>
    <property type="evidence" value="ECO:0007669"/>
    <property type="project" value="UniProtKB-EC"/>
</dbReference>
<keyword evidence="11" id="KW-0833">Ubl conjugation pathway</keyword>
<dbReference type="InterPro" id="IPR002156">
    <property type="entry name" value="RNaseH_domain"/>
</dbReference>
<evidence type="ECO:0000313" key="17">
    <source>
        <dbReference type="EMBL" id="KYP68477.1"/>
    </source>
</evidence>
<dbReference type="InterPro" id="IPR036397">
    <property type="entry name" value="RNaseH_sf"/>
</dbReference>
<keyword evidence="8" id="KW-0479">Metal-binding</keyword>
<dbReference type="FunFam" id="1.20.120.1750:FF:000019">
    <property type="entry name" value="RBR-type E3 ubiquitin transferase"/>
    <property type="match status" value="1"/>
</dbReference>
<keyword evidence="10 13" id="KW-0863">Zinc-finger</keyword>
<dbReference type="Proteomes" id="UP000075243">
    <property type="component" value="Chromosome 4"/>
</dbReference>
<proteinExistence type="inferred from homology"/>
<evidence type="ECO:0000256" key="13">
    <source>
        <dbReference type="PROSITE-ProRule" id="PRU00175"/>
    </source>
</evidence>
<dbReference type="OMA" id="CAKFLTP"/>
<dbReference type="PROSITE" id="PS00518">
    <property type="entry name" value="ZF_RING_1"/>
    <property type="match status" value="1"/>
</dbReference>
<feature type="region of interest" description="Disordered" evidence="14">
    <location>
        <begin position="562"/>
        <end position="581"/>
    </location>
</feature>
<comment type="pathway">
    <text evidence="4">Protein modification; protein ubiquitination.</text>
</comment>
<evidence type="ECO:0000259" key="15">
    <source>
        <dbReference type="PROSITE" id="PS50089"/>
    </source>
</evidence>
<dbReference type="Pfam" id="PF01485">
    <property type="entry name" value="IBR"/>
    <property type="match status" value="2"/>
</dbReference>
<evidence type="ECO:0000256" key="8">
    <source>
        <dbReference type="ARBA" id="ARBA00022723"/>
    </source>
</evidence>
<dbReference type="FunFam" id="3.30.40.10:FF:000230">
    <property type="entry name" value="RBR-type E3 ubiquitin transferase"/>
    <property type="match status" value="1"/>
</dbReference>
<dbReference type="SUPFAM" id="SSF57850">
    <property type="entry name" value="RING/U-box"/>
    <property type="match status" value="3"/>
</dbReference>
<keyword evidence="7" id="KW-0808">Transferase</keyword>
<evidence type="ECO:0000256" key="12">
    <source>
        <dbReference type="ARBA" id="ARBA00022833"/>
    </source>
</evidence>
<name>A0A151TN70_CAJCA</name>